<evidence type="ECO:0000256" key="8">
    <source>
        <dbReference type="ARBA" id="ARBA00049047"/>
    </source>
</evidence>
<dbReference type="PANTHER" id="PTHR43406">
    <property type="entry name" value="TRYPTOPHAN SYNTHASE, ALPHA CHAIN"/>
    <property type="match status" value="1"/>
</dbReference>
<protein>
    <recommendedName>
        <fullName evidence="9">Tryptophan synthase alpha chain</fullName>
        <ecNumber evidence="9">4.2.1.20</ecNumber>
    </recommendedName>
</protein>
<evidence type="ECO:0000256" key="1">
    <source>
        <dbReference type="ARBA" id="ARBA00003365"/>
    </source>
</evidence>
<dbReference type="HAMAP" id="MF_00131">
    <property type="entry name" value="Trp_synth_alpha"/>
    <property type="match status" value="1"/>
</dbReference>
<dbReference type="Proteomes" id="UP000184076">
    <property type="component" value="Unassembled WGS sequence"/>
</dbReference>
<dbReference type="PANTHER" id="PTHR43406:SF1">
    <property type="entry name" value="TRYPTOPHAN SYNTHASE ALPHA CHAIN, CHLOROPLASTIC"/>
    <property type="match status" value="1"/>
</dbReference>
<accession>A0A1M4X8C0</accession>
<dbReference type="RefSeq" id="WP_073037582.1">
    <property type="nucleotide sequence ID" value="NZ_FQVB01000008.1"/>
</dbReference>
<name>A0A1M4X8C0_9BACT</name>
<proteinExistence type="inferred from homology"/>
<dbReference type="Gene3D" id="3.20.20.70">
    <property type="entry name" value="Aldolase class I"/>
    <property type="match status" value="1"/>
</dbReference>
<keyword evidence="6 9" id="KW-0057">Aromatic amino acid biosynthesis</keyword>
<comment type="pathway">
    <text evidence="2 9">Amino-acid biosynthesis; L-tryptophan biosynthesis; L-tryptophan from chorismate: step 5/5.</text>
</comment>
<feature type="active site" description="Proton acceptor" evidence="9">
    <location>
        <position position="49"/>
    </location>
</feature>
<keyword evidence="12" id="KW-1185">Reference proteome</keyword>
<dbReference type="GO" id="GO:0004834">
    <property type="term" value="F:tryptophan synthase activity"/>
    <property type="evidence" value="ECO:0007669"/>
    <property type="project" value="UniProtKB-UniRule"/>
</dbReference>
<evidence type="ECO:0000256" key="3">
    <source>
        <dbReference type="ARBA" id="ARBA00011270"/>
    </source>
</evidence>
<evidence type="ECO:0000256" key="7">
    <source>
        <dbReference type="ARBA" id="ARBA00023239"/>
    </source>
</evidence>
<dbReference type="NCBIfam" id="TIGR00262">
    <property type="entry name" value="trpA"/>
    <property type="match status" value="1"/>
</dbReference>
<dbReference type="Pfam" id="PF00290">
    <property type="entry name" value="Trp_syntA"/>
    <property type="match status" value="1"/>
</dbReference>
<evidence type="ECO:0000256" key="9">
    <source>
        <dbReference type="HAMAP-Rule" id="MF_00131"/>
    </source>
</evidence>
<evidence type="ECO:0000256" key="10">
    <source>
        <dbReference type="RuleBase" id="RU003662"/>
    </source>
</evidence>
<dbReference type="AlphaFoldDB" id="A0A1M4X8C0"/>
<dbReference type="InterPro" id="IPR011060">
    <property type="entry name" value="RibuloseP-bd_barrel"/>
</dbReference>
<keyword evidence="7 9" id="KW-0456">Lyase</keyword>
<dbReference type="SUPFAM" id="SSF51366">
    <property type="entry name" value="Ribulose-phoshate binding barrel"/>
    <property type="match status" value="1"/>
</dbReference>
<dbReference type="InterPro" id="IPR002028">
    <property type="entry name" value="Trp_synthase_suA"/>
</dbReference>
<dbReference type="UniPathway" id="UPA00035">
    <property type="reaction ID" value="UER00044"/>
</dbReference>
<keyword evidence="5 9" id="KW-0822">Tryptophan biosynthesis</keyword>
<dbReference type="FunFam" id="3.20.20.70:FF:000037">
    <property type="entry name" value="Tryptophan synthase alpha chain"/>
    <property type="match status" value="1"/>
</dbReference>
<organism evidence="11 12">
    <name type="scientific">Desulfacinum infernum DSM 9756</name>
    <dbReference type="NCBI Taxonomy" id="1121391"/>
    <lineage>
        <taxon>Bacteria</taxon>
        <taxon>Pseudomonadati</taxon>
        <taxon>Thermodesulfobacteriota</taxon>
        <taxon>Syntrophobacteria</taxon>
        <taxon>Syntrophobacterales</taxon>
        <taxon>Syntrophobacteraceae</taxon>
        <taxon>Desulfacinum</taxon>
    </lineage>
</organism>
<comment type="catalytic activity">
    <reaction evidence="8 9">
        <text>(1S,2R)-1-C-(indol-3-yl)glycerol 3-phosphate + L-serine = D-glyceraldehyde 3-phosphate + L-tryptophan + H2O</text>
        <dbReference type="Rhea" id="RHEA:10532"/>
        <dbReference type="ChEBI" id="CHEBI:15377"/>
        <dbReference type="ChEBI" id="CHEBI:33384"/>
        <dbReference type="ChEBI" id="CHEBI:57912"/>
        <dbReference type="ChEBI" id="CHEBI:58866"/>
        <dbReference type="ChEBI" id="CHEBI:59776"/>
        <dbReference type="EC" id="4.2.1.20"/>
    </reaction>
</comment>
<dbReference type="EC" id="4.2.1.20" evidence="9"/>
<evidence type="ECO:0000256" key="5">
    <source>
        <dbReference type="ARBA" id="ARBA00022822"/>
    </source>
</evidence>
<keyword evidence="4 9" id="KW-0028">Amino-acid biosynthesis</keyword>
<evidence type="ECO:0000256" key="6">
    <source>
        <dbReference type="ARBA" id="ARBA00023141"/>
    </source>
</evidence>
<evidence type="ECO:0000313" key="11">
    <source>
        <dbReference type="EMBL" id="SHE89739.1"/>
    </source>
</evidence>
<reference evidence="12" key="1">
    <citation type="submission" date="2016-11" db="EMBL/GenBank/DDBJ databases">
        <authorList>
            <person name="Varghese N."/>
            <person name="Submissions S."/>
        </authorList>
    </citation>
    <scope>NUCLEOTIDE SEQUENCE [LARGE SCALE GENOMIC DNA]</scope>
    <source>
        <strain evidence="12">DSM 9756</strain>
    </source>
</reference>
<dbReference type="OrthoDB" id="9804578at2"/>
<sequence>MSRLREVFTELRRKGEGALVGFVTAGDPTPDRSLALIRSMFGAGLDILELGVPFSDPTADGPVIQRSSARALAQGMTLEKVLAMCREIRRFSRVPVVIFSYYNPILAVGPAAFYDQAVDAGADGVLVVDLPPEESREMLDAWKGNDLDLIRLVAPTTPTERMEAVTREASGFVYLVSMTGVTGSAGLDLTEVEATAGRLKQVTSLPVCVGFGISKAEHVAAVCRTADGAVVGSAFERLIEENLENENLPDLIAAYTRELKAATRRTSP</sequence>
<dbReference type="CDD" id="cd04724">
    <property type="entry name" value="Tryptophan_synthase_alpha"/>
    <property type="match status" value="1"/>
</dbReference>
<comment type="similarity">
    <text evidence="9 10">Belongs to the TrpA family.</text>
</comment>
<comment type="function">
    <text evidence="1 9">The alpha subunit is responsible for the aldol cleavage of indoleglycerol phosphate to indole and glyceraldehyde 3-phosphate.</text>
</comment>
<dbReference type="EMBL" id="FQVB01000008">
    <property type="protein sequence ID" value="SHE89739.1"/>
    <property type="molecule type" value="Genomic_DNA"/>
</dbReference>
<evidence type="ECO:0000256" key="4">
    <source>
        <dbReference type="ARBA" id="ARBA00022605"/>
    </source>
</evidence>
<evidence type="ECO:0000313" key="12">
    <source>
        <dbReference type="Proteomes" id="UP000184076"/>
    </source>
</evidence>
<evidence type="ECO:0000256" key="2">
    <source>
        <dbReference type="ARBA" id="ARBA00004733"/>
    </source>
</evidence>
<dbReference type="InterPro" id="IPR013785">
    <property type="entry name" value="Aldolase_TIM"/>
</dbReference>
<dbReference type="GO" id="GO:0005829">
    <property type="term" value="C:cytosol"/>
    <property type="evidence" value="ECO:0007669"/>
    <property type="project" value="TreeGrafter"/>
</dbReference>
<dbReference type="STRING" id="1121391.SAMN02745206_01012"/>
<gene>
    <name evidence="9" type="primary">trpA</name>
    <name evidence="11" type="ORF">SAMN02745206_01012</name>
</gene>
<comment type="subunit">
    <text evidence="3 9">Tetramer of two alpha and two beta chains.</text>
</comment>
<feature type="active site" description="Proton acceptor" evidence="9">
    <location>
        <position position="60"/>
    </location>
</feature>